<dbReference type="GO" id="GO:0003677">
    <property type="term" value="F:DNA binding"/>
    <property type="evidence" value="ECO:0007669"/>
    <property type="project" value="UniProtKB-KW"/>
</dbReference>
<dbReference type="OrthoDB" id="9791752at2"/>
<sequence>MATIEWMDRFVKLMDKISECPAAGIGIADLSRQTLLSKGTLHRMLQSMIGYRIVVQDSESKKYTLGPKAMTWGSTFLQNRDPIGLLAQYCKQVGDETGVYAFICRCQADEIFCTHTHQPSSSGNSFFVHVGQRMPLHAAAAAQIIVAFQSDETINRLLEKEVPDPYTPFTLTDPDELRKKIHRARIEKAAYCEQELELGTSALSVPIFHGKNQTSISLSLVGEHHYIKTNKEKLIHALQRVAEQASDHLTSMQALSSLF</sequence>
<dbReference type="InterPro" id="IPR036388">
    <property type="entry name" value="WH-like_DNA-bd_sf"/>
</dbReference>
<dbReference type="EMBL" id="FOOY01000011">
    <property type="protein sequence ID" value="SFG49754.1"/>
    <property type="molecule type" value="Genomic_DNA"/>
</dbReference>
<dbReference type="InterPro" id="IPR036390">
    <property type="entry name" value="WH_DNA-bd_sf"/>
</dbReference>
<protein>
    <submittedName>
        <fullName evidence="6">Transcriptional regulator, IclR family</fullName>
    </submittedName>
</protein>
<keyword evidence="1" id="KW-0805">Transcription regulation</keyword>
<feature type="domain" description="IclR-ED" evidence="5">
    <location>
        <begin position="68"/>
        <end position="251"/>
    </location>
</feature>
<dbReference type="InterPro" id="IPR014757">
    <property type="entry name" value="Tscrpt_reg_IclR_C"/>
</dbReference>
<dbReference type="InterPro" id="IPR029016">
    <property type="entry name" value="GAF-like_dom_sf"/>
</dbReference>
<dbReference type="PROSITE" id="PS51078">
    <property type="entry name" value="ICLR_ED"/>
    <property type="match status" value="1"/>
</dbReference>
<dbReference type="SMART" id="SM00346">
    <property type="entry name" value="HTH_ICLR"/>
    <property type="match status" value="1"/>
</dbReference>
<dbReference type="Pfam" id="PF01614">
    <property type="entry name" value="IclR_C"/>
    <property type="match status" value="1"/>
</dbReference>
<dbReference type="SUPFAM" id="SSF55781">
    <property type="entry name" value="GAF domain-like"/>
    <property type="match status" value="1"/>
</dbReference>
<dbReference type="InterPro" id="IPR005471">
    <property type="entry name" value="Tscrpt_reg_IclR_N"/>
</dbReference>
<evidence type="ECO:0000256" key="3">
    <source>
        <dbReference type="ARBA" id="ARBA00023163"/>
    </source>
</evidence>
<organism evidence="6 7">
    <name type="scientific">Sporolactobacillus nakayamae</name>
    <dbReference type="NCBI Taxonomy" id="269670"/>
    <lineage>
        <taxon>Bacteria</taxon>
        <taxon>Bacillati</taxon>
        <taxon>Bacillota</taxon>
        <taxon>Bacilli</taxon>
        <taxon>Bacillales</taxon>
        <taxon>Sporolactobacillaceae</taxon>
        <taxon>Sporolactobacillus</taxon>
    </lineage>
</organism>
<proteinExistence type="predicted"/>
<dbReference type="Gene3D" id="3.30.450.40">
    <property type="match status" value="1"/>
</dbReference>
<dbReference type="GO" id="GO:0045892">
    <property type="term" value="P:negative regulation of DNA-templated transcription"/>
    <property type="evidence" value="ECO:0007669"/>
    <property type="project" value="UniProtKB-ARBA"/>
</dbReference>
<feature type="domain" description="HTH iclR-type" evidence="4">
    <location>
        <begin position="4"/>
        <end position="67"/>
    </location>
</feature>
<evidence type="ECO:0000259" key="4">
    <source>
        <dbReference type="PROSITE" id="PS51077"/>
    </source>
</evidence>
<dbReference type="SUPFAM" id="SSF46785">
    <property type="entry name" value="Winged helix' DNA-binding domain"/>
    <property type="match status" value="1"/>
</dbReference>
<dbReference type="PANTHER" id="PTHR30136">
    <property type="entry name" value="HELIX-TURN-HELIX TRANSCRIPTIONAL REGULATOR, ICLR FAMILY"/>
    <property type="match status" value="1"/>
</dbReference>
<dbReference type="AlphaFoldDB" id="A0A1I2SA41"/>
<keyword evidence="2" id="KW-0238">DNA-binding</keyword>
<dbReference type="Proteomes" id="UP000198752">
    <property type="component" value="Unassembled WGS sequence"/>
</dbReference>
<evidence type="ECO:0000256" key="1">
    <source>
        <dbReference type="ARBA" id="ARBA00023015"/>
    </source>
</evidence>
<gene>
    <name evidence="6" type="ORF">SAMN02982927_01900</name>
</gene>
<dbReference type="RefSeq" id="WP_093672336.1">
    <property type="nucleotide sequence ID" value="NZ_FOOY01000011.1"/>
</dbReference>
<dbReference type="Pfam" id="PF09339">
    <property type="entry name" value="HTH_IclR"/>
    <property type="match status" value="1"/>
</dbReference>
<dbReference type="PROSITE" id="PS51077">
    <property type="entry name" value="HTH_ICLR"/>
    <property type="match status" value="1"/>
</dbReference>
<dbReference type="STRING" id="269670.SAMN02982927_01900"/>
<evidence type="ECO:0000259" key="5">
    <source>
        <dbReference type="PROSITE" id="PS51078"/>
    </source>
</evidence>
<evidence type="ECO:0000313" key="7">
    <source>
        <dbReference type="Proteomes" id="UP000198752"/>
    </source>
</evidence>
<dbReference type="PANTHER" id="PTHR30136:SF24">
    <property type="entry name" value="HTH-TYPE TRANSCRIPTIONAL REPRESSOR ALLR"/>
    <property type="match status" value="1"/>
</dbReference>
<evidence type="ECO:0000256" key="2">
    <source>
        <dbReference type="ARBA" id="ARBA00023125"/>
    </source>
</evidence>
<reference evidence="7" key="1">
    <citation type="submission" date="2016-10" db="EMBL/GenBank/DDBJ databases">
        <authorList>
            <person name="Varghese N."/>
            <person name="Submissions S."/>
        </authorList>
    </citation>
    <scope>NUCLEOTIDE SEQUENCE [LARGE SCALE GENOMIC DNA]</scope>
    <source>
        <strain evidence="7">ATCC 700379</strain>
    </source>
</reference>
<dbReference type="GO" id="GO:0003700">
    <property type="term" value="F:DNA-binding transcription factor activity"/>
    <property type="evidence" value="ECO:0007669"/>
    <property type="project" value="TreeGrafter"/>
</dbReference>
<keyword evidence="3" id="KW-0804">Transcription</keyword>
<evidence type="ECO:0000313" key="6">
    <source>
        <dbReference type="EMBL" id="SFG49754.1"/>
    </source>
</evidence>
<keyword evidence="7" id="KW-1185">Reference proteome</keyword>
<dbReference type="Gene3D" id="1.10.10.10">
    <property type="entry name" value="Winged helix-like DNA-binding domain superfamily/Winged helix DNA-binding domain"/>
    <property type="match status" value="1"/>
</dbReference>
<dbReference type="InterPro" id="IPR050707">
    <property type="entry name" value="HTH_MetabolicPath_Reg"/>
</dbReference>
<name>A0A1I2SA41_9BACL</name>
<accession>A0A1I2SA41</accession>